<evidence type="ECO:0000256" key="1">
    <source>
        <dbReference type="SAM" id="Phobius"/>
    </source>
</evidence>
<keyword evidence="3" id="KW-1185">Reference proteome</keyword>
<evidence type="ECO:0000313" key="2">
    <source>
        <dbReference type="EMBL" id="ERJ75243.1"/>
    </source>
</evidence>
<keyword evidence="1" id="KW-1133">Transmembrane helix</keyword>
<keyword evidence="1" id="KW-0812">Transmembrane</keyword>
<comment type="caution">
    <text evidence="2">The sequence shown here is derived from an EMBL/GenBank/DDBJ whole genome shotgun (WGS) entry which is preliminary data.</text>
</comment>
<gene>
    <name evidence="2" type="ORF">HMPREF0653_01957</name>
</gene>
<evidence type="ECO:0000313" key="3">
    <source>
        <dbReference type="Proteomes" id="UP000016660"/>
    </source>
</evidence>
<reference evidence="2 3" key="1">
    <citation type="submission" date="2013-06" db="EMBL/GenBank/DDBJ databases">
        <authorList>
            <person name="Weinstock G."/>
            <person name="Sodergren E."/>
            <person name="Lobos E.A."/>
            <person name="Fulton L."/>
            <person name="Fulton R."/>
            <person name="Courtney L."/>
            <person name="Fronick C."/>
            <person name="O'Laughlin M."/>
            <person name="Godfrey J."/>
            <person name="Wilson R.M."/>
            <person name="Miner T."/>
            <person name="Farmer C."/>
            <person name="Delehaunty K."/>
            <person name="Cordes M."/>
            <person name="Minx P."/>
            <person name="Tomlinson C."/>
            <person name="Chen J."/>
            <person name="Wollam A."/>
            <person name="Pepin K.H."/>
            <person name="Bhonagiri V."/>
            <person name="Zhang X."/>
            <person name="Warren W."/>
            <person name="Mitreva M."/>
            <person name="Mardis E.R."/>
            <person name="Wilson R.K."/>
        </authorList>
    </citation>
    <scope>NUCLEOTIDE SEQUENCE [LARGE SCALE GENOMIC DNA]</scope>
    <source>
        <strain evidence="2 3">ATCC 29426</strain>
    </source>
</reference>
<name>A0ABP2Y5L3_9BACT</name>
<protein>
    <submittedName>
        <fullName evidence="2">Uncharacterized protein</fullName>
    </submittedName>
</protein>
<sequence length="39" mass="4328">MSTRSKGGFVYQSGSENSSMVFSFIAFRFLFCAVPLSIQ</sequence>
<feature type="transmembrane region" description="Helical" evidence="1">
    <location>
        <begin position="20"/>
        <end position="38"/>
    </location>
</feature>
<organism evidence="2 3">
    <name type="scientific">Prevotella disiens JCM 6334 = ATCC 29426</name>
    <dbReference type="NCBI Taxonomy" id="1235811"/>
    <lineage>
        <taxon>Bacteria</taxon>
        <taxon>Pseudomonadati</taxon>
        <taxon>Bacteroidota</taxon>
        <taxon>Bacteroidia</taxon>
        <taxon>Bacteroidales</taxon>
        <taxon>Prevotellaceae</taxon>
        <taxon>Prevotella</taxon>
    </lineage>
</organism>
<dbReference type="EMBL" id="AWUY01000178">
    <property type="protein sequence ID" value="ERJ75243.1"/>
    <property type="molecule type" value="Genomic_DNA"/>
</dbReference>
<keyword evidence="1" id="KW-0472">Membrane</keyword>
<proteinExistence type="predicted"/>
<dbReference type="Proteomes" id="UP000016660">
    <property type="component" value="Unassembled WGS sequence"/>
</dbReference>
<accession>A0ABP2Y5L3</accession>